<name>A0A2P2NJP7_RHIMU</name>
<protein>
    <submittedName>
        <fullName evidence="1">Uncharacterized protein</fullName>
    </submittedName>
</protein>
<dbReference type="EMBL" id="GGEC01062222">
    <property type="protein sequence ID" value="MBX42706.1"/>
    <property type="molecule type" value="Transcribed_RNA"/>
</dbReference>
<reference evidence="1" key="1">
    <citation type="submission" date="2018-02" db="EMBL/GenBank/DDBJ databases">
        <title>Rhizophora mucronata_Transcriptome.</title>
        <authorList>
            <person name="Meera S.P."/>
            <person name="Sreeshan A."/>
            <person name="Augustine A."/>
        </authorList>
    </citation>
    <scope>NUCLEOTIDE SEQUENCE</scope>
    <source>
        <tissue evidence="1">Leaf</tissue>
    </source>
</reference>
<organism evidence="1">
    <name type="scientific">Rhizophora mucronata</name>
    <name type="common">Asiatic mangrove</name>
    <dbReference type="NCBI Taxonomy" id="61149"/>
    <lineage>
        <taxon>Eukaryota</taxon>
        <taxon>Viridiplantae</taxon>
        <taxon>Streptophyta</taxon>
        <taxon>Embryophyta</taxon>
        <taxon>Tracheophyta</taxon>
        <taxon>Spermatophyta</taxon>
        <taxon>Magnoliopsida</taxon>
        <taxon>eudicotyledons</taxon>
        <taxon>Gunneridae</taxon>
        <taxon>Pentapetalae</taxon>
        <taxon>rosids</taxon>
        <taxon>fabids</taxon>
        <taxon>Malpighiales</taxon>
        <taxon>Rhizophoraceae</taxon>
        <taxon>Rhizophora</taxon>
    </lineage>
</organism>
<dbReference type="AlphaFoldDB" id="A0A2P2NJP7"/>
<sequence>MQTSVTITDHLIVLTCHIIFKFRKLVATHVSGCIHHRRSKSQCNLRVNTSSSF</sequence>
<proteinExistence type="predicted"/>
<accession>A0A2P2NJP7</accession>
<evidence type="ECO:0000313" key="1">
    <source>
        <dbReference type="EMBL" id="MBX42706.1"/>
    </source>
</evidence>